<evidence type="ECO:0000313" key="2">
    <source>
        <dbReference type="EMBL" id="KAJ9550911.1"/>
    </source>
</evidence>
<evidence type="ECO:0000313" key="3">
    <source>
        <dbReference type="Proteomes" id="UP001172457"/>
    </source>
</evidence>
<name>A0AA38WJM9_9ASTR</name>
<accession>A0AA38WJM9</accession>
<dbReference type="AlphaFoldDB" id="A0AA38WJM9"/>
<dbReference type="Proteomes" id="UP001172457">
    <property type="component" value="Chromosome 4"/>
</dbReference>
<gene>
    <name evidence="2" type="ORF">OSB04_014956</name>
</gene>
<reference evidence="2" key="1">
    <citation type="submission" date="2023-03" db="EMBL/GenBank/DDBJ databases">
        <title>Chromosome-scale reference genome and RAD-based genetic map of yellow starthistle (Centaurea solstitialis) reveal putative structural variation and QTLs associated with invader traits.</title>
        <authorList>
            <person name="Reatini B."/>
            <person name="Cang F.A."/>
            <person name="Jiang Q."/>
            <person name="Mckibben M.T.W."/>
            <person name="Barker M.S."/>
            <person name="Rieseberg L.H."/>
            <person name="Dlugosch K.M."/>
        </authorList>
    </citation>
    <scope>NUCLEOTIDE SEQUENCE</scope>
    <source>
        <strain evidence="2">CAN-66</strain>
        <tissue evidence="2">Leaf</tissue>
    </source>
</reference>
<sequence length="72" mass="8087">MKHGNRIVSWSFFITLLCVYFMTDFVKASEVQPKAYMINAAIENRAILEQGGIGLDACAVLAMIDYVHLPLH</sequence>
<evidence type="ECO:0000256" key="1">
    <source>
        <dbReference type="SAM" id="SignalP"/>
    </source>
</evidence>
<evidence type="ECO:0008006" key="4">
    <source>
        <dbReference type="Google" id="ProtNLM"/>
    </source>
</evidence>
<feature type="chain" id="PRO_5041368020" description="Gamma-glutamyltransferase" evidence="1">
    <location>
        <begin position="29"/>
        <end position="72"/>
    </location>
</feature>
<dbReference type="EMBL" id="JARYMX010000004">
    <property type="protein sequence ID" value="KAJ9550911.1"/>
    <property type="molecule type" value="Genomic_DNA"/>
</dbReference>
<keyword evidence="1" id="KW-0732">Signal</keyword>
<proteinExistence type="predicted"/>
<organism evidence="2 3">
    <name type="scientific">Centaurea solstitialis</name>
    <name type="common">yellow star-thistle</name>
    <dbReference type="NCBI Taxonomy" id="347529"/>
    <lineage>
        <taxon>Eukaryota</taxon>
        <taxon>Viridiplantae</taxon>
        <taxon>Streptophyta</taxon>
        <taxon>Embryophyta</taxon>
        <taxon>Tracheophyta</taxon>
        <taxon>Spermatophyta</taxon>
        <taxon>Magnoliopsida</taxon>
        <taxon>eudicotyledons</taxon>
        <taxon>Gunneridae</taxon>
        <taxon>Pentapetalae</taxon>
        <taxon>asterids</taxon>
        <taxon>campanulids</taxon>
        <taxon>Asterales</taxon>
        <taxon>Asteraceae</taxon>
        <taxon>Carduoideae</taxon>
        <taxon>Cardueae</taxon>
        <taxon>Centaureinae</taxon>
        <taxon>Centaurea</taxon>
    </lineage>
</organism>
<keyword evidence="3" id="KW-1185">Reference proteome</keyword>
<protein>
    <recommendedName>
        <fullName evidence="4">Gamma-glutamyltransferase</fullName>
    </recommendedName>
</protein>
<comment type="caution">
    <text evidence="2">The sequence shown here is derived from an EMBL/GenBank/DDBJ whole genome shotgun (WGS) entry which is preliminary data.</text>
</comment>
<feature type="signal peptide" evidence="1">
    <location>
        <begin position="1"/>
        <end position="28"/>
    </location>
</feature>